<protein>
    <submittedName>
        <fullName evidence="3">Peptidoglycan-binding protein</fullName>
    </submittedName>
</protein>
<dbReference type="RefSeq" id="WP_100861384.1">
    <property type="nucleotide sequence ID" value="NZ_PGCP01000038.1"/>
</dbReference>
<sequence>MYLKQTIFACLAVTLAGGALAAPLTLKAGHPDNYVVQKGDTLWDISGQFLAEPWLWPRLWNINPQIANPHWIYPGDVLQLSWVNGEPRLGKASQGGKQVIHLSPKNRYENKANPVPTLPLSEIGPFLQTDHILADSQQAKGMPYVLGNNERHVGMLEGDTLYVQDVHGSLTPGQDYGVYHPGVIYKDKKTGELLGQEAVFVGTVRAEERLANNRTRVTLTHNRREVYQGDKVIPLPAQESLSAVFMPKAAPVISPGYVVELPSKARGGGKFDVVLINKGLRDLVSPGDVLDIQRPGAELVDRNGKVSYREYASVYDKAFYSAGKSTLPSEAVARVMLFKVYDKLSYGLILQSREPVGSGYQVSNF</sequence>
<feature type="domain" description="LysM" evidence="2">
    <location>
        <begin position="32"/>
        <end position="80"/>
    </location>
</feature>
<evidence type="ECO:0000313" key="3">
    <source>
        <dbReference type="EMBL" id="PJC91667.1"/>
    </source>
</evidence>
<keyword evidence="4" id="KW-1185">Reference proteome</keyword>
<gene>
    <name evidence="3" type="ORF">CUC44_18770</name>
</gene>
<evidence type="ECO:0000313" key="4">
    <source>
        <dbReference type="Proteomes" id="UP000232060"/>
    </source>
</evidence>
<dbReference type="OrthoDB" id="9765158at2"/>
<comment type="caution">
    <text evidence="3">The sequence shown here is derived from an EMBL/GenBank/DDBJ whole genome shotgun (WGS) entry which is preliminary data.</text>
</comment>
<accession>A0A2M8H540</accession>
<reference evidence="3 4" key="1">
    <citation type="submission" date="2017-11" db="EMBL/GenBank/DDBJ databases">
        <title>Draft genome sequence of environmental isolate Aeromonas lusitania sp. nov. MDC 2473.</title>
        <authorList>
            <person name="Colston S.M."/>
            <person name="Navarro A."/>
            <person name="Martinez-Murcia A.J."/>
            <person name="Graf J."/>
        </authorList>
    </citation>
    <scope>NUCLEOTIDE SEQUENCE [LARGE SCALE GENOMIC DNA]</scope>
    <source>
        <strain evidence="3 4">MDC 2473</strain>
    </source>
</reference>
<dbReference type="Gene3D" id="3.10.350.10">
    <property type="entry name" value="LysM domain"/>
    <property type="match status" value="1"/>
</dbReference>
<feature type="chain" id="PRO_5014702126" evidence="1">
    <location>
        <begin position="22"/>
        <end position="365"/>
    </location>
</feature>
<dbReference type="EMBL" id="PGCP01000038">
    <property type="protein sequence ID" value="PJC91667.1"/>
    <property type="molecule type" value="Genomic_DNA"/>
</dbReference>
<keyword evidence="1" id="KW-0732">Signal</keyword>
<name>A0A2M8H540_9GAMM</name>
<dbReference type="InterPro" id="IPR052196">
    <property type="entry name" value="Bact_Kbp"/>
</dbReference>
<evidence type="ECO:0000259" key="2">
    <source>
        <dbReference type="PROSITE" id="PS51782"/>
    </source>
</evidence>
<dbReference type="PANTHER" id="PTHR34700">
    <property type="entry name" value="POTASSIUM BINDING PROTEIN KBP"/>
    <property type="match status" value="1"/>
</dbReference>
<feature type="signal peptide" evidence="1">
    <location>
        <begin position="1"/>
        <end position="21"/>
    </location>
</feature>
<evidence type="ECO:0000256" key="1">
    <source>
        <dbReference type="SAM" id="SignalP"/>
    </source>
</evidence>
<dbReference type="Proteomes" id="UP000232060">
    <property type="component" value="Unassembled WGS sequence"/>
</dbReference>
<organism evidence="3 4">
    <name type="scientific">Aeromonas lusitana</name>
    <dbReference type="NCBI Taxonomy" id="931529"/>
    <lineage>
        <taxon>Bacteria</taxon>
        <taxon>Pseudomonadati</taxon>
        <taxon>Pseudomonadota</taxon>
        <taxon>Gammaproteobacteria</taxon>
        <taxon>Aeromonadales</taxon>
        <taxon>Aeromonadaceae</taxon>
        <taxon>Aeromonas</taxon>
    </lineage>
</organism>
<dbReference type="CDD" id="cd00118">
    <property type="entry name" value="LysM"/>
    <property type="match status" value="1"/>
</dbReference>
<dbReference type="PROSITE" id="PS51782">
    <property type="entry name" value="LYSM"/>
    <property type="match status" value="1"/>
</dbReference>
<dbReference type="InterPro" id="IPR018392">
    <property type="entry name" value="LysM"/>
</dbReference>
<proteinExistence type="predicted"/>
<dbReference type="PANTHER" id="PTHR34700:SF4">
    <property type="entry name" value="PHAGE-LIKE ELEMENT PBSX PROTEIN XKDP"/>
    <property type="match status" value="1"/>
</dbReference>
<dbReference type="SMART" id="SM00257">
    <property type="entry name" value="LysM"/>
    <property type="match status" value="1"/>
</dbReference>
<dbReference type="AlphaFoldDB" id="A0A2M8H540"/>
<dbReference type="SUPFAM" id="SSF54106">
    <property type="entry name" value="LysM domain"/>
    <property type="match status" value="1"/>
</dbReference>
<dbReference type="Pfam" id="PF01476">
    <property type="entry name" value="LysM"/>
    <property type="match status" value="1"/>
</dbReference>
<dbReference type="InterPro" id="IPR036779">
    <property type="entry name" value="LysM_dom_sf"/>
</dbReference>